<protein>
    <submittedName>
        <fullName evidence="1">Uncharacterized protein</fullName>
    </submittedName>
</protein>
<comment type="caution">
    <text evidence="1">The sequence shown here is derived from an EMBL/GenBank/DDBJ whole genome shotgun (WGS) entry which is preliminary data.</text>
</comment>
<dbReference type="AlphaFoldDB" id="A0A2P5Z1F5"/>
<reference evidence="1 2" key="1">
    <citation type="submission" date="2016-08" db="EMBL/GenBank/DDBJ databases">
        <authorList>
            <person name="Seilhamer J.J."/>
        </authorList>
    </citation>
    <scope>NUCLEOTIDE SEQUENCE [LARGE SCALE GENOMIC DNA]</scope>
    <source>
        <strain evidence="1 2">CFBP4641</strain>
    </source>
</reference>
<dbReference type="EMBL" id="MDEK01000014">
    <property type="protein sequence ID" value="PPU81267.1"/>
    <property type="molecule type" value="Genomic_DNA"/>
</dbReference>
<evidence type="ECO:0000313" key="1">
    <source>
        <dbReference type="EMBL" id="PPU81267.1"/>
    </source>
</evidence>
<sequence length="84" mass="9377">MRPRAIKRAYALRLKKTRPDDDPVAFQQLYATYRAALAWAEAPTWPQHARATIDDLQVDVSLVPPAAVPPLVVGPWPISCTPRC</sequence>
<name>A0A2P5Z1F5_9XANT</name>
<dbReference type="Proteomes" id="UP000247346">
    <property type="component" value="Unassembled WGS sequence"/>
</dbReference>
<accession>A0A2P5Z1F5</accession>
<gene>
    <name evidence="1" type="ORF">XsacCFBP4641_15400</name>
</gene>
<dbReference type="RefSeq" id="WP_010340038.1">
    <property type="nucleotide sequence ID" value="NZ_MDEK01000014.1"/>
</dbReference>
<evidence type="ECO:0000313" key="2">
    <source>
        <dbReference type="Proteomes" id="UP000247346"/>
    </source>
</evidence>
<proteinExistence type="predicted"/>
<organism evidence="1 2">
    <name type="scientific">Xanthomonas sacchari</name>
    <dbReference type="NCBI Taxonomy" id="56458"/>
    <lineage>
        <taxon>Bacteria</taxon>
        <taxon>Pseudomonadati</taxon>
        <taxon>Pseudomonadota</taxon>
        <taxon>Gammaproteobacteria</taxon>
        <taxon>Lysobacterales</taxon>
        <taxon>Lysobacteraceae</taxon>
        <taxon>Xanthomonas</taxon>
    </lineage>
</organism>